<dbReference type="PROSITE" id="PS50111">
    <property type="entry name" value="CHEMOTAXIS_TRANSDUC_2"/>
    <property type="match status" value="1"/>
</dbReference>
<evidence type="ECO:0000256" key="2">
    <source>
        <dbReference type="PROSITE-ProRule" id="PRU00284"/>
    </source>
</evidence>
<evidence type="ECO:0000256" key="1">
    <source>
        <dbReference type="ARBA" id="ARBA00023224"/>
    </source>
</evidence>
<dbReference type="InterPro" id="IPR004089">
    <property type="entry name" value="MCPsignal_dom"/>
</dbReference>
<comment type="caution">
    <text evidence="6">The sequence shown here is derived from an EMBL/GenBank/DDBJ whole genome shotgun (WGS) entry which is preliminary data.</text>
</comment>
<evidence type="ECO:0000313" key="6">
    <source>
        <dbReference type="EMBL" id="MDQ0203646.1"/>
    </source>
</evidence>
<dbReference type="SMART" id="SM00283">
    <property type="entry name" value="MA"/>
    <property type="match status" value="1"/>
</dbReference>
<keyword evidence="4" id="KW-1133">Transmembrane helix</keyword>
<keyword evidence="1 2" id="KW-0807">Transducer</keyword>
<dbReference type="InterPro" id="IPR024478">
    <property type="entry name" value="HlyB_4HB_MCP"/>
</dbReference>
<dbReference type="PANTHER" id="PTHR32089:SF112">
    <property type="entry name" value="LYSOZYME-LIKE PROTEIN-RELATED"/>
    <property type="match status" value="1"/>
</dbReference>
<proteinExistence type="predicted"/>
<reference evidence="6 7" key="1">
    <citation type="submission" date="2023-07" db="EMBL/GenBank/DDBJ databases">
        <title>Genomic Encyclopedia of Type Strains, Phase IV (KMG-IV): sequencing the most valuable type-strain genomes for metagenomic binning, comparative biology and taxonomic classification.</title>
        <authorList>
            <person name="Goeker M."/>
        </authorList>
    </citation>
    <scope>NUCLEOTIDE SEQUENCE [LARGE SCALE GENOMIC DNA]</scope>
    <source>
        <strain evidence="6 7">DSM 16980</strain>
    </source>
</reference>
<dbReference type="Gene3D" id="1.10.287.950">
    <property type="entry name" value="Methyl-accepting chemotaxis protein"/>
    <property type="match status" value="1"/>
</dbReference>
<feature type="coiled-coil region" evidence="3">
    <location>
        <begin position="264"/>
        <end position="312"/>
    </location>
</feature>
<gene>
    <name evidence="6" type="ORF">J2S01_001363</name>
</gene>
<dbReference type="EMBL" id="JAUSUE010000008">
    <property type="protein sequence ID" value="MDQ0203646.1"/>
    <property type="molecule type" value="Genomic_DNA"/>
</dbReference>
<dbReference type="Pfam" id="PF00015">
    <property type="entry name" value="MCPsignal"/>
    <property type="match status" value="1"/>
</dbReference>
<evidence type="ECO:0000259" key="5">
    <source>
        <dbReference type="PROSITE" id="PS50111"/>
    </source>
</evidence>
<evidence type="ECO:0000256" key="3">
    <source>
        <dbReference type="SAM" id="Coils"/>
    </source>
</evidence>
<keyword evidence="4" id="KW-0472">Membrane</keyword>
<keyword evidence="7" id="KW-1185">Reference proteome</keyword>
<feature type="domain" description="Methyl-accepting transducer" evidence="5">
    <location>
        <begin position="270"/>
        <end position="527"/>
    </location>
</feature>
<protein>
    <submittedName>
        <fullName evidence="6">Methyl-accepting chemotaxis protein</fullName>
    </submittedName>
</protein>
<evidence type="ECO:0000313" key="7">
    <source>
        <dbReference type="Proteomes" id="UP001239167"/>
    </source>
</evidence>
<feature type="transmembrane region" description="Helical" evidence="4">
    <location>
        <begin position="178"/>
        <end position="200"/>
    </location>
</feature>
<dbReference type="PANTHER" id="PTHR32089">
    <property type="entry name" value="METHYL-ACCEPTING CHEMOTAXIS PROTEIN MCPB"/>
    <property type="match status" value="1"/>
</dbReference>
<dbReference type="RefSeq" id="WP_307223731.1">
    <property type="nucleotide sequence ID" value="NZ_JAUSUE010000008.1"/>
</dbReference>
<dbReference type="Proteomes" id="UP001239167">
    <property type="component" value="Unassembled WGS sequence"/>
</dbReference>
<name>A0ABT9Y742_9FIRM</name>
<dbReference type="SUPFAM" id="SSF58104">
    <property type="entry name" value="Methyl-accepting chemotaxis protein (MCP) signaling domain"/>
    <property type="match status" value="1"/>
</dbReference>
<feature type="transmembrane region" description="Helical" evidence="4">
    <location>
        <begin position="7"/>
        <end position="29"/>
    </location>
</feature>
<dbReference type="Pfam" id="PF12729">
    <property type="entry name" value="4HB_MCP_1"/>
    <property type="match status" value="1"/>
</dbReference>
<evidence type="ECO:0000256" key="4">
    <source>
        <dbReference type="SAM" id="Phobius"/>
    </source>
</evidence>
<sequence length="558" mass="60467">MKIRYKIIAGYLLIALVFIVLCVCAIYGLTHVRDQYNKIAEESDITIISLKEIEFYFSGQANDERGALLTGSPEFRGEIQEKASKVKGNIGKIQPFMESAEERELLQHIEETHDAFTKINIQVLDLVDKGNTAAARELSFSQGRDMRKQLTTSFDKLVQEEQKKNESIRQNAHVFMQWFLWTAVTASCAMAVVCIVLGILQAKHILAPIEAMTQEMKSGSIKASGHKGSGEIGNLLDAFYNLGLKLKNMVSGIQGASEQVAASAEQLTANVEQSSDTMNRVEASAAQVAIAVNRQKQEISVVEKSINQMSQNMDIAVKNTEESTKCVNAALKAVDAGKESIKGAMAHMELIKSITEESASSIAGLNKQSDSIGQIVDVIAGIAGQTNLLALNAAIEAARAGEHGKGFAVVAEEVRKLAEQSQLSAAQITELITAMQDETQKVVENIQQEKDTVEAGTNIINKTGTVINNLHKSNEVADKLAEKTAAAIKNIAEETHSIINSVKVVQREAEQAAVEAEKTSVSAADQSAAMREIAESSDNLAKIAVTLQQSVMEFTEEN</sequence>
<accession>A0ABT9Y742</accession>
<keyword evidence="3" id="KW-0175">Coiled coil</keyword>
<organism evidence="6 7">
    <name type="scientific">Pectinatus haikarae</name>
    <dbReference type="NCBI Taxonomy" id="349096"/>
    <lineage>
        <taxon>Bacteria</taxon>
        <taxon>Bacillati</taxon>
        <taxon>Bacillota</taxon>
        <taxon>Negativicutes</taxon>
        <taxon>Selenomonadales</taxon>
        <taxon>Selenomonadaceae</taxon>
        <taxon>Pectinatus</taxon>
    </lineage>
</organism>
<keyword evidence="4" id="KW-0812">Transmembrane</keyword>